<dbReference type="Proteomes" id="UP000031563">
    <property type="component" value="Unassembled WGS sequence"/>
</dbReference>
<organism evidence="1 2">
    <name type="scientific">Bacillus thermotolerans</name>
    <name type="common">Quasibacillus thermotolerans</name>
    <dbReference type="NCBI Taxonomy" id="1221996"/>
    <lineage>
        <taxon>Bacteria</taxon>
        <taxon>Bacillati</taxon>
        <taxon>Bacillota</taxon>
        <taxon>Bacilli</taxon>
        <taxon>Bacillales</taxon>
        <taxon>Bacillaceae</taxon>
        <taxon>Bacillus</taxon>
    </lineage>
</organism>
<comment type="caution">
    <text evidence="1">The sequence shown here is derived from an EMBL/GenBank/DDBJ whole genome shotgun (WGS) entry which is preliminary data.</text>
</comment>
<evidence type="ECO:0000313" key="2">
    <source>
        <dbReference type="Proteomes" id="UP000031563"/>
    </source>
</evidence>
<proteinExistence type="predicted"/>
<dbReference type="EMBL" id="JWIR02000027">
    <property type="protein sequence ID" value="KKB40760.1"/>
    <property type="molecule type" value="Genomic_DNA"/>
</dbReference>
<accession>A0A0F5I652</accession>
<keyword evidence="2" id="KW-1185">Reference proteome</keyword>
<dbReference type="AlphaFoldDB" id="A0A0F5I652"/>
<sequence>MSAKTLSTFDCLAHFNRNDVRMVLRDMNKQAITNKKSSGRYKPLLVY</sequence>
<protein>
    <submittedName>
        <fullName evidence="1">Uncharacterized protein</fullName>
    </submittedName>
</protein>
<evidence type="ECO:0000313" key="1">
    <source>
        <dbReference type="EMBL" id="KKB40760.1"/>
    </source>
</evidence>
<gene>
    <name evidence="1" type="ORF">QY95_01334</name>
</gene>
<reference evidence="1" key="1">
    <citation type="submission" date="2015-02" db="EMBL/GenBank/DDBJ databases">
        <title>Genome Assembly of Bacillaceae bacterium MTCC 8252.</title>
        <authorList>
            <person name="Verma A."/>
            <person name="Khatri I."/>
            <person name="Mual P."/>
            <person name="Subramanian S."/>
            <person name="Krishnamurthi S."/>
        </authorList>
    </citation>
    <scope>NUCLEOTIDE SEQUENCE [LARGE SCALE GENOMIC DNA]</scope>
    <source>
        <strain evidence="1">MTCC 8252</strain>
    </source>
</reference>
<name>A0A0F5I652_BACTR</name>